<evidence type="ECO:0000256" key="2">
    <source>
        <dbReference type="RuleBase" id="RU362039"/>
    </source>
</evidence>
<name>A0A1W5ZQH2_9BACI</name>
<dbReference type="Pfam" id="PF12850">
    <property type="entry name" value="Metallophos_2"/>
    <property type="match status" value="1"/>
</dbReference>
<evidence type="ECO:0000313" key="4">
    <source>
        <dbReference type="EMBL" id="ARI75527.1"/>
    </source>
</evidence>
<reference evidence="4 5" key="1">
    <citation type="submission" date="2017-04" db="EMBL/GenBank/DDBJ databases">
        <title>The whole genome sequencing and assembly of Halobacillus mangrovi strain.</title>
        <authorList>
            <person name="Lee S.-J."/>
            <person name="Park M.-K."/>
            <person name="Kim J.-Y."/>
            <person name="Lee Y.-J."/>
            <person name="Yi H."/>
            <person name="Bahn Y.-S."/>
            <person name="Kim J.F."/>
            <person name="Lee D.-W."/>
        </authorList>
    </citation>
    <scope>NUCLEOTIDE SEQUENCE [LARGE SCALE GENOMIC DNA]</scope>
    <source>
        <strain evidence="4 5">KTB 131</strain>
    </source>
</reference>
<dbReference type="GO" id="GO:0016787">
    <property type="term" value="F:hydrolase activity"/>
    <property type="evidence" value="ECO:0007669"/>
    <property type="project" value="UniProtKB-UniRule"/>
</dbReference>
<keyword evidence="2" id="KW-0479">Metal-binding</keyword>
<dbReference type="InterPro" id="IPR024654">
    <property type="entry name" value="Calcineurin-like_PHP_lpxH"/>
</dbReference>
<dbReference type="GO" id="GO:0046872">
    <property type="term" value="F:metal ion binding"/>
    <property type="evidence" value="ECO:0007669"/>
    <property type="project" value="UniProtKB-KW"/>
</dbReference>
<dbReference type="SUPFAM" id="SSF56300">
    <property type="entry name" value="Metallo-dependent phosphatases"/>
    <property type="match status" value="1"/>
</dbReference>
<dbReference type="KEGG" id="hmn:HM131_01220"/>
<keyword evidence="5" id="KW-1185">Reference proteome</keyword>
<gene>
    <name evidence="4" type="ORF">HM131_01220</name>
</gene>
<dbReference type="InterPro" id="IPR000979">
    <property type="entry name" value="Phosphodiesterase_MJ0936/Vps29"/>
</dbReference>
<organism evidence="4 5">
    <name type="scientific">Halobacillus mangrovi</name>
    <dbReference type="NCBI Taxonomy" id="402384"/>
    <lineage>
        <taxon>Bacteria</taxon>
        <taxon>Bacillati</taxon>
        <taxon>Bacillota</taxon>
        <taxon>Bacilli</taxon>
        <taxon>Bacillales</taxon>
        <taxon>Bacillaceae</taxon>
        <taxon>Halobacillus</taxon>
    </lineage>
</organism>
<dbReference type="Gene3D" id="3.60.21.10">
    <property type="match status" value="1"/>
</dbReference>
<proteinExistence type="inferred from homology"/>
<sequence>MKVLVISDTHISKKEVELPKRLIIELSSADLIIHAGDWSIPEVYDELSIFAPVYGVYGNVDGDDIKDILPHKQVIEVENHKIGIVHGHGEKKTTEKRAIEVFKEDDVDIILFGHSHIPLLRYFKNQLLFNPGSATAKRKLPYHSFGMLEFTDEFVEARHIFYK</sequence>
<dbReference type="PANTHER" id="PTHR11124">
    <property type="entry name" value="VACUOLAR SORTING PROTEIN VPS29"/>
    <property type="match status" value="1"/>
</dbReference>
<comment type="similarity">
    <text evidence="1 2">Belongs to the metallophosphoesterase superfamily. YfcE family.</text>
</comment>
<dbReference type="STRING" id="402384.HM131_01220"/>
<dbReference type="OrthoDB" id="9800565at2"/>
<dbReference type="AlphaFoldDB" id="A0A1W5ZQH2"/>
<comment type="cofactor">
    <cofactor evidence="2">
        <name>a divalent metal cation</name>
        <dbReference type="ChEBI" id="CHEBI:60240"/>
    </cofactor>
</comment>
<dbReference type="InterPro" id="IPR029052">
    <property type="entry name" value="Metallo-depent_PP-like"/>
</dbReference>
<dbReference type="NCBIfam" id="TIGR00040">
    <property type="entry name" value="yfcE"/>
    <property type="match status" value="1"/>
</dbReference>
<protein>
    <recommendedName>
        <fullName evidence="2">Phosphoesterase</fullName>
        <ecNumber evidence="2">3.1.4.-</ecNumber>
    </recommendedName>
</protein>
<evidence type="ECO:0000313" key="5">
    <source>
        <dbReference type="Proteomes" id="UP000192527"/>
    </source>
</evidence>
<evidence type="ECO:0000256" key="1">
    <source>
        <dbReference type="ARBA" id="ARBA00008950"/>
    </source>
</evidence>
<dbReference type="Proteomes" id="UP000192527">
    <property type="component" value="Chromosome"/>
</dbReference>
<accession>A0A1W5ZQH2</accession>
<dbReference type="RefSeq" id="WP_085027144.1">
    <property type="nucleotide sequence ID" value="NZ_CP020772.1"/>
</dbReference>
<evidence type="ECO:0000259" key="3">
    <source>
        <dbReference type="Pfam" id="PF12850"/>
    </source>
</evidence>
<dbReference type="EC" id="3.1.4.-" evidence="2"/>
<dbReference type="EMBL" id="CP020772">
    <property type="protein sequence ID" value="ARI75527.1"/>
    <property type="molecule type" value="Genomic_DNA"/>
</dbReference>
<feature type="domain" description="Calcineurin-like phosphoesterase" evidence="3">
    <location>
        <begin position="1"/>
        <end position="152"/>
    </location>
</feature>